<comment type="caution">
    <text evidence="1">The sequence shown here is derived from an EMBL/GenBank/DDBJ whole genome shotgun (WGS) entry which is preliminary data.</text>
</comment>
<name>A0A978VT19_ZIZJJ</name>
<dbReference type="Proteomes" id="UP000813462">
    <property type="component" value="Unassembled WGS sequence"/>
</dbReference>
<protein>
    <submittedName>
        <fullName evidence="1">Uncharacterized protein</fullName>
    </submittedName>
</protein>
<organism evidence="1 2">
    <name type="scientific">Ziziphus jujuba var. spinosa</name>
    <dbReference type="NCBI Taxonomy" id="714518"/>
    <lineage>
        <taxon>Eukaryota</taxon>
        <taxon>Viridiplantae</taxon>
        <taxon>Streptophyta</taxon>
        <taxon>Embryophyta</taxon>
        <taxon>Tracheophyta</taxon>
        <taxon>Spermatophyta</taxon>
        <taxon>Magnoliopsida</taxon>
        <taxon>eudicotyledons</taxon>
        <taxon>Gunneridae</taxon>
        <taxon>Pentapetalae</taxon>
        <taxon>rosids</taxon>
        <taxon>fabids</taxon>
        <taxon>Rosales</taxon>
        <taxon>Rhamnaceae</taxon>
        <taxon>Paliureae</taxon>
        <taxon>Ziziphus</taxon>
    </lineage>
</organism>
<proteinExistence type="predicted"/>
<sequence>MEYSIHVSNWDDPGDAEAIEARRQLSGGPEKTVNHGVAMEVMEKFWDCARWFFQLPIEERKNSGGRTKAKPCCGAGFDSWGAEGC</sequence>
<dbReference type="SUPFAM" id="SSF51197">
    <property type="entry name" value="Clavaminate synthase-like"/>
    <property type="match status" value="1"/>
</dbReference>
<reference evidence="1" key="1">
    <citation type="journal article" date="2021" name="Front. Plant Sci.">
        <title>Chromosome-Scale Genome Assembly for Chinese Sour Jujube and Insights Into Its Genome Evolution and Domestication Signature.</title>
        <authorList>
            <person name="Shen L.-Y."/>
            <person name="Luo H."/>
            <person name="Wang X.-L."/>
            <person name="Wang X.-M."/>
            <person name="Qiu X.-J."/>
            <person name="Liu H."/>
            <person name="Zhou S.-S."/>
            <person name="Jia K.-H."/>
            <person name="Nie S."/>
            <person name="Bao Y.-T."/>
            <person name="Zhang R.-G."/>
            <person name="Yun Q.-Z."/>
            <person name="Chai Y.-H."/>
            <person name="Lu J.-Y."/>
            <person name="Li Y."/>
            <person name="Zhao S.-W."/>
            <person name="Mao J.-F."/>
            <person name="Jia S.-G."/>
            <person name="Mao Y.-M."/>
        </authorList>
    </citation>
    <scope>NUCLEOTIDE SEQUENCE</scope>
    <source>
        <strain evidence="1">AT0</strain>
        <tissue evidence="1">Leaf</tissue>
    </source>
</reference>
<dbReference type="EMBL" id="JAEACU010000002">
    <property type="protein sequence ID" value="KAH7541964.1"/>
    <property type="molecule type" value="Genomic_DNA"/>
</dbReference>
<accession>A0A978VT19</accession>
<dbReference type="Gene3D" id="2.60.120.330">
    <property type="entry name" value="B-lactam Antibiotic, Isopenicillin N Synthase, Chain"/>
    <property type="match status" value="1"/>
</dbReference>
<dbReference type="InterPro" id="IPR027443">
    <property type="entry name" value="IPNS-like_sf"/>
</dbReference>
<dbReference type="AlphaFoldDB" id="A0A978VT19"/>
<evidence type="ECO:0000313" key="2">
    <source>
        <dbReference type="Proteomes" id="UP000813462"/>
    </source>
</evidence>
<gene>
    <name evidence="1" type="ORF">FEM48_Zijuj02G0023000</name>
</gene>
<evidence type="ECO:0000313" key="1">
    <source>
        <dbReference type="EMBL" id="KAH7541964.1"/>
    </source>
</evidence>